<dbReference type="AlphaFoldDB" id="A0A814ISY7"/>
<dbReference type="Proteomes" id="UP000663879">
    <property type="component" value="Unassembled WGS sequence"/>
</dbReference>
<evidence type="ECO:0000313" key="3">
    <source>
        <dbReference type="Proteomes" id="UP000663879"/>
    </source>
</evidence>
<reference evidence="2" key="1">
    <citation type="submission" date="2021-02" db="EMBL/GenBank/DDBJ databases">
        <authorList>
            <person name="Nowell W R."/>
        </authorList>
    </citation>
    <scope>NUCLEOTIDE SEQUENCE</scope>
    <source>
        <strain evidence="2">Ploen Becks lab</strain>
    </source>
</reference>
<keyword evidence="1" id="KW-0175">Coiled coil</keyword>
<evidence type="ECO:0000313" key="2">
    <source>
        <dbReference type="EMBL" id="CAF1027552.1"/>
    </source>
</evidence>
<dbReference type="EMBL" id="CAJNOC010004603">
    <property type="protein sequence ID" value="CAF1027552.1"/>
    <property type="molecule type" value="Genomic_DNA"/>
</dbReference>
<protein>
    <submittedName>
        <fullName evidence="2">Uncharacterized protein</fullName>
    </submittedName>
</protein>
<evidence type="ECO:0000256" key="1">
    <source>
        <dbReference type="SAM" id="Coils"/>
    </source>
</evidence>
<name>A0A814ISY7_9BILA</name>
<feature type="coiled-coil region" evidence="1">
    <location>
        <begin position="301"/>
        <end position="342"/>
    </location>
</feature>
<dbReference type="OrthoDB" id="10183418at2759"/>
<proteinExistence type="predicted"/>
<gene>
    <name evidence="2" type="ORF">OXX778_LOCUS17693</name>
</gene>
<organism evidence="2 3">
    <name type="scientific">Brachionus calyciflorus</name>
    <dbReference type="NCBI Taxonomy" id="104777"/>
    <lineage>
        <taxon>Eukaryota</taxon>
        <taxon>Metazoa</taxon>
        <taxon>Spiralia</taxon>
        <taxon>Gnathifera</taxon>
        <taxon>Rotifera</taxon>
        <taxon>Eurotatoria</taxon>
        <taxon>Monogononta</taxon>
        <taxon>Pseudotrocha</taxon>
        <taxon>Ploima</taxon>
        <taxon>Brachionidae</taxon>
        <taxon>Brachionus</taxon>
    </lineage>
</organism>
<keyword evidence="3" id="KW-1185">Reference proteome</keyword>
<comment type="caution">
    <text evidence="2">The sequence shown here is derived from an EMBL/GenBank/DDBJ whole genome shotgun (WGS) entry which is preliminary data.</text>
</comment>
<accession>A0A814ISY7</accession>
<sequence>MSKKFRRKYLCLEGSEDIPRTSKHLFSARRNDNQLASQIEERLNISQVEPIQNEKYKLSLALFKLYLNNRLTKTSINSVIKLICQIKSDVKIPSSIDKIIDYLFMESDNLENFQPFDYCYECNESNETLTNASKICNKCETQMAKFFHIKILDQLKQIFELCSNFINASSINNSEIYSKIKSQEKENLLKKQVDNSYLDDIQILLRDFVKDMSNFYGPNSILSGYGVRNCIVKYIGSKVKCEKNFSRISTYNQLSPGKNTKKKILVIVQLVKRKNSISDTESDKENTNEIKRFEKTSSETNDDFNRKLNERDELIRSLNEKLENRDRENKELLEKLETYKQLTDPTVLQKIVHLSIQVLKYVGTDKDRDEVKKLGSSSKEILIHEDFEGVFMHKNLYNRTLVMIEENPTKIFRCMAKALIPDETVWAQKYLVERNVNLTDSLYKLVLRGICSESKSETEKTPVKKIKK</sequence>